<feature type="coiled-coil region" evidence="9">
    <location>
        <begin position="257"/>
        <end position="284"/>
    </location>
</feature>
<dbReference type="SMART" id="SM00388">
    <property type="entry name" value="HisKA"/>
    <property type="match status" value="1"/>
</dbReference>
<evidence type="ECO:0000313" key="13">
    <source>
        <dbReference type="EMBL" id="EIC96798.1"/>
    </source>
</evidence>
<comment type="subcellular location">
    <subcellularLocation>
        <location evidence="2">Membrane</location>
    </subcellularLocation>
</comment>
<comment type="caution">
    <text evidence="13">The sequence shown here is derived from an EMBL/GenBank/DDBJ whole genome shotgun (WGS) entry which is preliminary data.</text>
</comment>
<dbReference type="PATRIC" id="fig|1095750.3.peg.451"/>
<dbReference type="InterPro" id="IPR003594">
    <property type="entry name" value="HATPase_dom"/>
</dbReference>
<dbReference type="CDD" id="cd06225">
    <property type="entry name" value="HAMP"/>
    <property type="match status" value="1"/>
</dbReference>
<dbReference type="CDD" id="cd00082">
    <property type="entry name" value="HisKA"/>
    <property type="match status" value="1"/>
</dbReference>
<evidence type="ECO:0000256" key="10">
    <source>
        <dbReference type="SAM" id="Phobius"/>
    </source>
</evidence>
<dbReference type="SUPFAM" id="SSF47384">
    <property type="entry name" value="Homodimeric domain of signal transducing histidine kinase"/>
    <property type="match status" value="1"/>
</dbReference>
<dbReference type="SMART" id="SM00304">
    <property type="entry name" value="HAMP"/>
    <property type="match status" value="1"/>
</dbReference>
<dbReference type="InterPro" id="IPR003661">
    <property type="entry name" value="HisK_dim/P_dom"/>
</dbReference>
<dbReference type="Pfam" id="PF02518">
    <property type="entry name" value="HATPase_c"/>
    <property type="match status" value="1"/>
</dbReference>
<name>I0RAU0_9FIRM</name>
<dbReference type="Pfam" id="PF00672">
    <property type="entry name" value="HAMP"/>
    <property type="match status" value="1"/>
</dbReference>
<dbReference type="PROSITE" id="PS50109">
    <property type="entry name" value="HIS_KIN"/>
    <property type="match status" value="1"/>
</dbReference>
<keyword evidence="9" id="KW-0175">Coiled coil</keyword>
<dbReference type="FunFam" id="1.10.287.130:FF:000001">
    <property type="entry name" value="Two-component sensor histidine kinase"/>
    <property type="match status" value="1"/>
</dbReference>
<evidence type="ECO:0000256" key="5">
    <source>
        <dbReference type="ARBA" id="ARBA00022679"/>
    </source>
</evidence>
<dbReference type="InterPro" id="IPR036097">
    <property type="entry name" value="HisK_dim/P_sf"/>
</dbReference>
<dbReference type="Gene3D" id="3.30.565.10">
    <property type="entry name" value="Histidine kinase-like ATPase, C-terminal domain"/>
    <property type="match status" value="1"/>
</dbReference>
<dbReference type="GO" id="GO:0000155">
    <property type="term" value="F:phosphorelay sensor kinase activity"/>
    <property type="evidence" value="ECO:0007669"/>
    <property type="project" value="InterPro"/>
</dbReference>
<feature type="transmembrane region" description="Helical" evidence="10">
    <location>
        <begin position="12"/>
        <end position="31"/>
    </location>
</feature>
<keyword evidence="14" id="KW-1185">Reference proteome</keyword>
<dbReference type="GO" id="GO:0005886">
    <property type="term" value="C:plasma membrane"/>
    <property type="evidence" value="ECO:0007669"/>
    <property type="project" value="TreeGrafter"/>
</dbReference>
<dbReference type="InterPro" id="IPR004358">
    <property type="entry name" value="Sig_transdc_His_kin-like_C"/>
</dbReference>
<dbReference type="RefSeq" id="WP_008753131.1">
    <property type="nucleotide sequence ID" value="NZ_AJGH01000027.1"/>
</dbReference>
<keyword evidence="10" id="KW-0812">Transmembrane</keyword>
<dbReference type="AlphaFoldDB" id="I0RAU0"/>
<evidence type="ECO:0000256" key="2">
    <source>
        <dbReference type="ARBA" id="ARBA00004370"/>
    </source>
</evidence>
<keyword evidence="7" id="KW-0902">Two-component regulatory system</keyword>
<dbReference type="Pfam" id="PF00512">
    <property type="entry name" value="HisKA"/>
    <property type="match status" value="1"/>
</dbReference>
<keyword evidence="10" id="KW-1133">Transmembrane helix</keyword>
<evidence type="ECO:0000256" key="4">
    <source>
        <dbReference type="ARBA" id="ARBA00022553"/>
    </source>
</evidence>
<keyword evidence="8 10" id="KW-0472">Membrane</keyword>
<organism evidence="13 14">
    <name type="scientific">Lachnoanaerobaculum saburreum F0468</name>
    <dbReference type="NCBI Taxonomy" id="1095750"/>
    <lineage>
        <taxon>Bacteria</taxon>
        <taxon>Bacillati</taxon>
        <taxon>Bacillota</taxon>
        <taxon>Clostridia</taxon>
        <taxon>Lachnospirales</taxon>
        <taxon>Lachnospiraceae</taxon>
        <taxon>Lachnoanaerobaculum</taxon>
    </lineage>
</organism>
<sequence>MIKKFSHSLRVKITLVILLLISILLLSIGILNNFGLTWYYQNEKVSEIHEAYLKLDNEVQKLTDDGQSIIGESADNLSVVNERVSNIILDYSNKHNITIALVDSMTNKAIYSSQREGDMLLDRIQESFIGNKNITKKDILYSSDNYTIILHNTPQNSSFIEGFGYCNDNQTMVIMSTPVAGLKESVNISNKFLIYVAIIGFFITVIITFLITKMITDPILQLAEISVKMGKLDFTARYTGNRNDEIQILGQNMNYMSDKLKKAIGKLQEANEVLKEDIKRKEAIDEMRKDFIANVSHELKTPISLIQGYAEGLNEGLCEDEESRKYYTEVIMDESEKMNKMVKQLLTLSSLESGNSILHKENFNLTSLTEGVLNSTSILISEKNVKVDFDTEKDIFLYADEFKIEEVVTNYISNAINHVNDNGTIRINVSEDDKDICFSVYNTGKQIPEKDLYNVWEKFFKVDKAHSRSYGGSGIGLSIVKAIVEAHGGAVRVVNKTDGVEFSFKIPRMKE</sequence>
<dbReference type="PRINTS" id="PR00344">
    <property type="entry name" value="BCTRLSENSOR"/>
</dbReference>
<keyword evidence="4" id="KW-0597">Phosphoprotein</keyword>
<dbReference type="eggNOG" id="COG5002">
    <property type="taxonomic scope" value="Bacteria"/>
</dbReference>
<evidence type="ECO:0000256" key="8">
    <source>
        <dbReference type="ARBA" id="ARBA00023136"/>
    </source>
</evidence>
<dbReference type="EC" id="2.7.13.3" evidence="3"/>
<dbReference type="SUPFAM" id="SSF158472">
    <property type="entry name" value="HAMP domain-like"/>
    <property type="match status" value="1"/>
</dbReference>
<dbReference type="Gene3D" id="6.10.340.10">
    <property type="match status" value="1"/>
</dbReference>
<dbReference type="SMART" id="SM00387">
    <property type="entry name" value="HATPase_c"/>
    <property type="match status" value="1"/>
</dbReference>
<keyword evidence="5" id="KW-0808">Transferase</keyword>
<feature type="transmembrane region" description="Helical" evidence="10">
    <location>
        <begin position="192"/>
        <end position="211"/>
    </location>
</feature>
<dbReference type="EMBL" id="AJGH01000027">
    <property type="protein sequence ID" value="EIC96798.1"/>
    <property type="molecule type" value="Genomic_DNA"/>
</dbReference>
<evidence type="ECO:0000256" key="9">
    <source>
        <dbReference type="SAM" id="Coils"/>
    </source>
</evidence>
<dbReference type="PANTHER" id="PTHR45453:SF3">
    <property type="entry name" value="HISTIDINE KINASE"/>
    <property type="match status" value="1"/>
</dbReference>
<evidence type="ECO:0000259" key="11">
    <source>
        <dbReference type="PROSITE" id="PS50109"/>
    </source>
</evidence>
<dbReference type="PROSITE" id="PS50885">
    <property type="entry name" value="HAMP"/>
    <property type="match status" value="1"/>
</dbReference>
<dbReference type="InterPro" id="IPR005467">
    <property type="entry name" value="His_kinase_dom"/>
</dbReference>
<protein>
    <recommendedName>
        <fullName evidence="3">histidine kinase</fullName>
        <ecNumber evidence="3">2.7.13.3</ecNumber>
    </recommendedName>
</protein>
<dbReference type="OrthoDB" id="9762826at2"/>
<feature type="domain" description="HAMP" evidence="12">
    <location>
        <begin position="213"/>
        <end position="265"/>
    </location>
</feature>
<reference evidence="13 14" key="1">
    <citation type="submission" date="2012-03" db="EMBL/GenBank/DDBJ databases">
        <authorList>
            <person name="Durkin A.S."/>
            <person name="McCorrison J."/>
            <person name="Torralba M."/>
            <person name="Gillis M."/>
            <person name="Methe B."/>
            <person name="Sutton G."/>
            <person name="Nelson K.E."/>
        </authorList>
    </citation>
    <scope>NUCLEOTIDE SEQUENCE [LARGE SCALE GENOMIC DNA]</scope>
    <source>
        <strain evidence="13 14">F0468</strain>
    </source>
</reference>
<dbReference type="SUPFAM" id="SSF55874">
    <property type="entry name" value="ATPase domain of HSP90 chaperone/DNA topoisomerase II/histidine kinase"/>
    <property type="match status" value="1"/>
</dbReference>
<dbReference type="FunFam" id="3.30.565.10:FF:000006">
    <property type="entry name" value="Sensor histidine kinase WalK"/>
    <property type="match status" value="1"/>
</dbReference>
<evidence type="ECO:0000256" key="6">
    <source>
        <dbReference type="ARBA" id="ARBA00022777"/>
    </source>
</evidence>
<evidence type="ECO:0000313" key="14">
    <source>
        <dbReference type="Proteomes" id="UP000005039"/>
    </source>
</evidence>
<evidence type="ECO:0000259" key="12">
    <source>
        <dbReference type="PROSITE" id="PS50885"/>
    </source>
</evidence>
<evidence type="ECO:0000256" key="7">
    <source>
        <dbReference type="ARBA" id="ARBA00023012"/>
    </source>
</evidence>
<evidence type="ECO:0000256" key="3">
    <source>
        <dbReference type="ARBA" id="ARBA00012438"/>
    </source>
</evidence>
<comment type="catalytic activity">
    <reaction evidence="1">
        <text>ATP + protein L-histidine = ADP + protein N-phospho-L-histidine.</text>
        <dbReference type="EC" id="2.7.13.3"/>
    </reaction>
</comment>
<dbReference type="InterPro" id="IPR003660">
    <property type="entry name" value="HAMP_dom"/>
</dbReference>
<evidence type="ECO:0000256" key="1">
    <source>
        <dbReference type="ARBA" id="ARBA00000085"/>
    </source>
</evidence>
<dbReference type="PANTHER" id="PTHR45453">
    <property type="entry name" value="PHOSPHATE REGULON SENSOR PROTEIN PHOR"/>
    <property type="match status" value="1"/>
</dbReference>
<dbReference type="Proteomes" id="UP000005039">
    <property type="component" value="Unassembled WGS sequence"/>
</dbReference>
<dbReference type="InterPro" id="IPR050351">
    <property type="entry name" value="BphY/WalK/GraS-like"/>
</dbReference>
<feature type="domain" description="Histidine kinase" evidence="11">
    <location>
        <begin position="294"/>
        <end position="510"/>
    </location>
</feature>
<dbReference type="GO" id="GO:0016036">
    <property type="term" value="P:cellular response to phosphate starvation"/>
    <property type="evidence" value="ECO:0007669"/>
    <property type="project" value="TreeGrafter"/>
</dbReference>
<accession>I0RAU0</accession>
<keyword evidence="6 13" id="KW-0418">Kinase</keyword>
<dbReference type="InterPro" id="IPR036890">
    <property type="entry name" value="HATPase_C_sf"/>
</dbReference>
<dbReference type="Gene3D" id="1.10.287.130">
    <property type="match status" value="1"/>
</dbReference>
<gene>
    <name evidence="13" type="ORF">HMPREF9970_1945</name>
</gene>
<proteinExistence type="predicted"/>
<dbReference type="GO" id="GO:0004721">
    <property type="term" value="F:phosphoprotein phosphatase activity"/>
    <property type="evidence" value="ECO:0007669"/>
    <property type="project" value="TreeGrafter"/>
</dbReference>